<evidence type="ECO:0000256" key="3">
    <source>
        <dbReference type="ARBA" id="ARBA00005174"/>
    </source>
</evidence>
<evidence type="ECO:0000313" key="18">
    <source>
        <dbReference type="Proteomes" id="UP000095087"/>
    </source>
</evidence>
<dbReference type="GO" id="GO:0046872">
    <property type="term" value="F:metal ion binding"/>
    <property type="evidence" value="ECO:0007669"/>
    <property type="project" value="UniProtKB-KW"/>
</dbReference>
<dbReference type="InterPro" id="IPR020562">
    <property type="entry name" value="PRibGlycinamide_synth_N"/>
</dbReference>
<dbReference type="GO" id="GO:0009113">
    <property type="term" value="P:purine nucleobase biosynthetic process"/>
    <property type="evidence" value="ECO:0007669"/>
    <property type="project" value="InterPro"/>
</dbReference>
<keyword evidence="10" id="KW-0464">Manganese</keyword>
<dbReference type="InterPro" id="IPR020561">
    <property type="entry name" value="PRibGlycinamid_synth_ATP-grasp"/>
</dbReference>
<comment type="pathway">
    <text evidence="3 14">Purine metabolism; IMP biosynthesis via de novo pathway; N(1)-(5-phospho-D-ribosyl)glycinamide from 5-phospho-alpha-D-ribose 1-diphosphate: step 2/2.</text>
</comment>
<keyword evidence="6" id="KW-0479">Metal-binding</keyword>
<dbReference type="Gene3D" id="3.30.470.20">
    <property type="entry name" value="ATP-grasp fold, B domain"/>
    <property type="match status" value="1"/>
</dbReference>
<evidence type="ECO:0000256" key="2">
    <source>
        <dbReference type="ARBA" id="ARBA00001946"/>
    </source>
</evidence>
<evidence type="ECO:0000256" key="14">
    <source>
        <dbReference type="HAMAP-Rule" id="MF_00138"/>
    </source>
</evidence>
<dbReference type="Gene3D" id="3.40.50.20">
    <property type="match status" value="1"/>
</dbReference>
<evidence type="ECO:0000256" key="4">
    <source>
        <dbReference type="ARBA" id="ARBA00013255"/>
    </source>
</evidence>
<dbReference type="GO" id="GO:0005524">
    <property type="term" value="F:ATP binding"/>
    <property type="evidence" value="ECO:0007669"/>
    <property type="project" value="UniProtKB-UniRule"/>
</dbReference>
<dbReference type="SUPFAM" id="SSF51246">
    <property type="entry name" value="Rudiment single hybrid motif"/>
    <property type="match status" value="1"/>
</dbReference>
<dbReference type="InterPro" id="IPR011761">
    <property type="entry name" value="ATP-grasp"/>
</dbReference>
<dbReference type="SMART" id="SM01210">
    <property type="entry name" value="GARS_C"/>
    <property type="match status" value="1"/>
</dbReference>
<proteinExistence type="inferred from homology"/>
<dbReference type="PROSITE" id="PS50975">
    <property type="entry name" value="ATP_GRASP"/>
    <property type="match status" value="1"/>
</dbReference>
<accession>A0A1E2RY94</accession>
<organism evidence="17 18">
    <name type="scientific">Methyloligella halotolerans</name>
    <dbReference type="NCBI Taxonomy" id="1177755"/>
    <lineage>
        <taxon>Bacteria</taxon>
        <taxon>Pseudomonadati</taxon>
        <taxon>Pseudomonadota</taxon>
        <taxon>Alphaproteobacteria</taxon>
        <taxon>Hyphomicrobiales</taxon>
        <taxon>Hyphomicrobiaceae</taxon>
        <taxon>Methyloligella</taxon>
    </lineage>
</organism>
<dbReference type="STRING" id="1177755.A7A08_01963"/>
<dbReference type="GO" id="GO:0006189">
    <property type="term" value="P:'de novo' IMP biosynthetic process"/>
    <property type="evidence" value="ECO:0007669"/>
    <property type="project" value="UniProtKB-UniRule"/>
</dbReference>
<evidence type="ECO:0000256" key="7">
    <source>
        <dbReference type="ARBA" id="ARBA00022741"/>
    </source>
</evidence>
<comment type="catalytic activity">
    <reaction evidence="14">
        <text>5-phospho-beta-D-ribosylamine + glycine + ATP = N(1)-(5-phospho-beta-D-ribosyl)glycinamide + ADP + phosphate + H(+)</text>
        <dbReference type="Rhea" id="RHEA:17453"/>
        <dbReference type="ChEBI" id="CHEBI:15378"/>
        <dbReference type="ChEBI" id="CHEBI:30616"/>
        <dbReference type="ChEBI" id="CHEBI:43474"/>
        <dbReference type="ChEBI" id="CHEBI:57305"/>
        <dbReference type="ChEBI" id="CHEBI:58681"/>
        <dbReference type="ChEBI" id="CHEBI:143788"/>
        <dbReference type="ChEBI" id="CHEBI:456216"/>
        <dbReference type="EC" id="6.3.4.13"/>
    </reaction>
</comment>
<evidence type="ECO:0000256" key="10">
    <source>
        <dbReference type="ARBA" id="ARBA00023211"/>
    </source>
</evidence>
<evidence type="ECO:0000259" key="16">
    <source>
        <dbReference type="PROSITE" id="PS50975"/>
    </source>
</evidence>
<dbReference type="UniPathway" id="UPA00074">
    <property type="reaction ID" value="UER00125"/>
</dbReference>
<dbReference type="Pfam" id="PF02844">
    <property type="entry name" value="GARS_N"/>
    <property type="match status" value="1"/>
</dbReference>
<dbReference type="NCBIfam" id="TIGR00877">
    <property type="entry name" value="purD"/>
    <property type="match status" value="1"/>
</dbReference>
<dbReference type="EC" id="6.3.4.13" evidence="4 14"/>
<dbReference type="EMBL" id="MASI01000004">
    <property type="protein sequence ID" value="ODA67216.1"/>
    <property type="molecule type" value="Genomic_DNA"/>
</dbReference>
<evidence type="ECO:0000256" key="12">
    <source>
        <dbReference type="ARBA" id="ARBA00042242"/>
    </source>
</evidence>
<evidence type="ECO:0000256" key="13">
    <source>
        <dbReference type="ARBA" id="ARBA00042864"/>
    </source>
</evidence>
<dbReference type="Pfam" id="PF01071">
    <property type="entry name" value="GARS_A"/>
    <property type="match status" value="1"/>
</dbReference>
<keyword evidence="9 15" id="KW-0067">ATP-binding</keyword>
<dbReference type="SUPFAM" id="SSF56059">
    <property type="entry name" value="Glutathione synthetase ATP-binding domain-like"/>
    <property type="match status" value="1"/>
</dbReference>
<reference evidence="17 18" key="1">
    <citation type="submission" date="2016-07" db="EMBL/GenBank/DDBJ databases">
        <title>Draft genome sequence of Methyloligella halotolerans C2T (VKM B-2706T=CCUG 61687T=DSM 25045T), a halotolerant polyhydroxybutyrate accumulating methylotroph.</title>
        <authorList>
            <person name="Vasilenko O.V."/>
            <person name="Doronina N.V."/>
            <person name="Poroshina M.N."/>
            <person name="Tarlachkov S.V."/>
            <person name="Trotsenko Y.A."/>
        </authorList>
    </citation>
    <scope>NUCLEOTIDE SEQUENCE [LARGE SCALE GENOMIC DNA]</scope>
    <source>
        <strain evidence="17 18">VKM B-2706</strain>
    </source>
</reference>
<dbReference type="InterPro" id="IPR020559">
    <property type="entry name" value="PRibGlycinamide_synth_CS"/>
</dbReference>
<dbReference type="PANTHER" id="PTHR43472:SF1">
    <property type="entry name" value="PHOSPHORIBOSYLAMINE--GLYCINE LIGASE, CHLOROPLASTIC"/>
    <property type="match status" value="1"/>
</dbReference>
<keyword evidence="7 15" id="KW-0547">Nucleotide-binding</keyword>
<sequence length="420" mass="44242">MNVLVIGGGGREHALCWKLAQSPELETLYCVPGNAGIAKVAECVDLMLTDHQAILAFCKEKEIGLVVIGPEAPLVEGLADDLEGDGIAVFGPDAKPAQLEGSKAFTKLICDEANIPTAKYAIFDNASDARTHLMTHDMPVVIKADGLAAGKGVTIAHNAGEALRALQACFDGTYGGPGAKVVIEEFLDGEEASFFALVDGETILPLATAQDHKRAYDGDEGPNTGGMGAYSPAPIMTDEICQKVVDEIIRPTVSWLADAGMAYKGVLYAGLMVKDGSPKLIEYNVRFGDPECQALMVALKSDLLPALLATARGDLSGMTLDWHTGASLCVVMASKGYPGDYEKGSEIKGLEEAAAPEGVEIFHAGTAQDGDKVIATGGRVLGVTARGESIAEAQSRAYEAVDKIDWPEGFCRRDIGWRAV</sequence>
<evidence type="ECO:0000256" key="11">
    <source>
        <dbReference type="ARBA" id="ARBA00038345"/>
    </source>
</evidence>
<dbReference type="InterPro" id="IPR020560">
    <property type="entry name" value="PRibGlycinamide_synth_C-dom"/>
</dbReference>
<comment type="caution">
    <text evidence="17">The sequence shown here is derived from an EMBL/GenBank/DDBJ whole genome shotgun (WGS) entry which is preliminary data.</text>
</comment>
<comment type="cofactor">
    <cofactor evidence="2">
        <name>Mg(2+)</name>
        <dbReference type="ChEBI" id="CHEBI:18420"/>
    </cofactor>
</comment>
<keyword evidence="5 14" id="KW-0436">Ligase</keyword>
<dbReference type="Proteomes" id="UP000095087">
    <property type="component" value="Unassembled WGS sequence"/>
</dbReference>
<evidence type="ECO:0000256" key="15">
    <source>
        <dbReference type="PROSITE-ProRule" id="PRU00409"/>
    </source>
</evidence>
<dbReference type="RefSeq" id="WP_069095217.1">
    <property type="nucleotide sequence ID" value="NZ_MASI01000004.1"/>
</dbReference>
<dbReference type="GO" id="GO:0004637">
    <property type="term" value="F:phosphoribosylamine-glycine ligase activity"/>
    <property type="evidence" value="ECO:0007669"/>
    <property type="project" value="UniProtKB-UniRule"/>
</dbReference>
<dbReference type="FunFam" id="3.40.50.20:FF:000006">
    <property type="entry name" value="Phosphoribosylamine--glycine ligase, chloroplastic"/>
    <property type="match status" value="1"/>
</dbReference>
<gene>
    <name evidence="14" type="primary">purD</name>
    <name evidence="17" type="ORF">A7A08_01963</name>
</gene>
<dbReference type="PANTHER" id="PTHR43472">
    <property type="entry name" value="PHOSPHORIBOSYLAMINE--GLYCINE LIGASE"/>
    <property type="match status" value="1"/>
</dbReference>
<comment type="cofactor">
    <cofactor evidence="1">
        <name>Mn(2+)</name>
        <dbReference type="ChEBI" id="CHEBI:29035"/>
    </cofactor>
</comment>
<dbReference type="Pfam" id="PF02843">
    <property type="entry name" value="GARS_C"/>
    <property type="match status" value="1"/>
</dbReference>
<dbReference type="InterPro" id="IPR011054">
    <property type="entry name" value="Rudment_hybrid_motif"/>
</dbReference>
<dbReference type="PROSITE" id="PS00184">
    <property type="entry name" value="GARS"/>
    <property type="match status" value="1"/>
</dbReference>
<dbReference type="InterPro" id="IPR000115">
    <property type="entry name" value="PRibGlycinamide_synth"/>
</dbReference>
<keyword evidence="18" id="KW-1185">Reference proteome</keyword>
<dbReference type="SMART" id="SM01209">
    <property type="entry name" value="GARS_A"/>
    <property type="match status" value="1"/>
</dbReference>
<comment type="similarity">
    <text evidence="11 14">Belongs to the GARS family.</text>
</comment>
<dbReference type="PATRIC" id="fig|1177755.3.peg.1968"/>
<dbReference type="InterPro" id="IPR037123">
    <property type="entry name" value="PRibGlycinamide_synth_C_sf"/>
</dbReference>
<dbReference type="Gene3D" id="3.30.1490.20">
    <property type="entry name" value="ATP-grasp fold, A domain"/>
    <property type="match status" value="1"/>
</dbReference>
<dbReference type="HAMAP" id="MF_00138">
    <property type="entry name" value="GARS"/>
    <property type="match status" value="1"/>
</dbReference>
<dbReference type="FunFam" id="3.90.600.10:FF:000001">
    <property type="entry name" value="Trifunctional purine biosynthetic protein adenosine-3"/>
    <property type="match status" value="1"/>
</dbReference>
<keyword evidence="8 14" id="KW-0658">Purine biosynthesis</keyword>
<feature type="domain" description="ATP-grasp" evidence="16">
    <location>
        <begin position="107"/>
        <end position="312"/>
    </location>
</feature>
<evidence type="ECO:0000256" key="1">
    <source>
        <dbReference type="ARBA" id="ARBA00001936"/>
    </source>
</evidence>
<evidence type="ECO:0000313" key="17">
    <source>
        <dbReference type="EMBL" id="ODA67216.1"/>
    </source>
</evidence>
<name>A0A1E2RY94_9HYPH</name>
<dbReference type="InterPro" id="IPR016185">
    <property type="entry name" value="PreATP-grasp_dom_sf"/>
</dbReference>
<evidence type="ECO:0000256" key="9">
    <source>
        <dbReference type="ARBA" id="ARBA00022840"/>
    </source>
</evidence>
<dbReference type="SUPFAM" id="SSF52440">
    <property type="entry name" value="PreATP-grasp domain"/>
    <property type="match status" value="1"/>
</dbReference>
<dbReference type="AlphaFoldDB" id="A0A1E2RY94"/>
<protein>
    <recommendedName>
        <fullName evidence="4 14">Phosphoribosylamine--glycine ligase</fullName>
        <ecNumber evidence="4 14">6.3.4.13</ecNumber>
    </recommendedName>
    <alternativeName>
        <fullName evidence="14">GARS</fullName>
    </alternativeName>
    <alternativeName>
        <fullName evidence="12 14">Glycinamide ribonucleotide synthetase</fullName>
    </alternativeName>
    <alternativeName>
        <fullName evidence="13 14">Phosphoribosylglycinamide synthetase</fullName>
    </alternativeName>
</protein>
<dbReference type="Gene3D" id="3.90.600.10">
    <property type="entry name" value="Phosphoribosylglycinamide synthetase, C-terminal domain"/>
    <property type="match status" value="1"/>
</dbReference>
<evidence type="ECO:0000256" key="8">
    <source>
        <dbReference type="ARBA" id="ARBA00022755"/>
    </source>
</evidence>
<evidence type="ECO:0000256" key="6">
    <source>
        <dbReference type="ARBA" id="ARBA00022723"/>
    </source>
</evidence>
<evidence type="ECO:0000256" key="5">
    <source>
        <dbReference type="ARBA" id="ARBA00022598"/>
    </source>
</evidence>
<dbReference type="InterPro" id="IPR013815">
    <property type="entry name" value="ATP_grasp_subdomain_1"/>
</dbReference>
<dbReference type="OrthoDB" id="9807240at2"/>